<evidence type="ECO:0000313" key="2">
    <source>
        <dbReference type="EMBL" id="PWA84398.1"/>
    </source>
</evidence>
<dbReference type="STRING" id="35608.A0A2U1PF38"/>
<dbReference type="OrthoDB" id="1748551at2759"/>
<dbReference type="Proteomes" id="UP000245207">
    <property type="component" value="Unassembled WGS sequence"/>
</dbReference>
<evidence type="ECO:0000313" key="3">
    <source>
        <dbReference type="Proteomes" id="UP000245207"/>
    </source>
</evidence>
<name>A0A2U1PF38_ARTAN</name>
<feature type="compositionally biased region" description="Basic and acidic residues" evidence="1">
    <location>
        <begin position="295"/>
        <end position="305"/>
    </location>
</feature>
<reference evidence="2 3" key="1">
    <citation type="journal article" date="2018" name="Mol. Plant">
        <title>The genome of Artemisia annua provides insight into the evolution of Asteraceae family and artemisinin biosynthesis.</title>
        <authorList>
            <person name="Shen Q."/>
            <person name="Zhang L."/>
            <person name="Liao Z."/>
            <person name="Wang S."/>
            <person name="Yan T."/>
            <person name="Shi P."/>
            <person name="Liu M."/>
            <person name="Fu X."/>
            <person name="Pan Q."/>
            <person name="Wang Y."/>
            <person name="Lv Z."/>
            <person name="Lu X."/>
            <person name="Zhang F."/>
            <person name="Jiang W."/>
            <person name="Ma Y."/>
            <person name="Chen M."/>
            <person name="Hao X."/>
            <person name="Li L."/>
            <person name="Tang Y."/>
            <person name="Lv G."/>
            <person name="Zhou Y."/>
            <person name="Sun X."/>
            <person name="Brodelius P.E."/>
            <person name="Rose J.K.C."/>
            <person name="Tang K."/>
        </authorList>
    </citation>
    <scope>NUCLEOTIDE SEQUENCE [LARGE SCALE GENOMIC DNA]</scope>
    <source>
        <strain evidence="3">cv. Huhao1</strain>
        <tissue evidence="2">Leaf</tissue>
    </source>
</reference>
<accession>A0A2U1PF38</accession>
<sequence length="343" mass="38745">MGFGDLIDFPINEVPTKLAFYVVDSLDVEGMILRLPTGNLQISPQTVKMVLGLPRGSRRLEGEREKNDLFEQEWKDQYKDEKKLTTYAISKQISKTTNIDFIFRMNFLMLVANTLGECDNNYVVKTTVLENILEEDDVSEIDWCSFVYECARLSKKDWETRKRDRTEVVYYGPVTFLMVNLKGNGNDPDAANNNSNIMDDCSGNNEVGGNKDVSSSKNNECVENNEVMMEAESQKSVGKSQKEQPATSSQNQQQNVQTGASSGKSKEHNFEFTPGSQPTFDLGFDSPVAVSKPSKKTESNDEEKEYRCLQSPYMYEKVSTTKELTDDEILLARSIFCMQGDEA</sequence>
<protein>
    <recommendedName>
        <fullName evidence="4">Ulp1 protease family, C-terminal catalytic domain-containing protein</fullName>
    </recommendedName>
</protein>
<feature type="compositionally biased region" description="Low complexity" evidence="1">
    <location>
        <begin position="213"/>
        <end position="231"/>
    </location>
</feature>
<feature type="compositionally biased region" description="Polar residues" evidence="1">
    <location>
        <begin position="234"/>
        <end position="246"/>
    </location>
</feature>
<gene>
    <name evidence="2" type="ORF">CTI12_AA160090</name>
</gene>
<feature type="region of interest" description="Disordered" evidence="1">
    <location>
        <begin position="187"/>
        <end position="305"/>
    </location>
</feature>
<dbReference type="EMBL" id="PKPP01001234">
    <property type="protein sequence ID" value="PWA84398.1"/>
    <property type="molecule type" value="Genomic_DNA"/>
</dbReference>
<feature type="compositionally biased region" description="Low complexity" evidence="1">
    <location>
        <begin position="187"/>
        <end position="196"/>
    </location>
</feature>
<proteinExistence type="predicted"/>
<dbReference type="AlphaFoldDB" id="A0A2U1PF38"/>
<keyword evidence="3" id="KW-1185">Reference proteome</keyword>
<evidence type="ECO:0000256" key="1">
    <source>
        <dbReference type="SAM" id="MobiDB-lite"/>
    </source>
</evidence>
<evidence type="ECO:0008006" key="4">
    <source>
        <dbReference type="Google" id="ProtNLM"/>
    </source>
</evidence>
<comment type="caution">
    <text evidence="2">The sequence shown here is derived from an EMBL/GenBank/DDBJ whole genome shotgun (WGS) entry which is preliminary data.</text>
</comment>
<dbReference type="PANTHER" id="PTHR34835:SF90">
    <property type="entry name" value="AMINOTRANSFERASE-LIKE PLANT MOBILE DOMAIN-CONTAINING PROTEIN"/>
    <property type="match status" value="1"/>
</dbReference>
<feature type="compositionally biased region" description="Low complexity" evidence="1">
    <location>
        <begin position="247"/>
        <end position="258"/>
    </location>
</feature>
<dbReference type="PANTHER" id="PTHR34835">
    <property type="entry name" value="OS07G0283600 PROTEIN-RELATED"/>
    <property type="match status" value="1"/>
</dbReference>
<organism evidence="2 3">
    <name type="scientific">Artemisia annua</name>
    <name type="common">Sweet wormwood</name>
    <dbReference type="NCBI Taxonomy" id="35608"/>
    <lineage>
        <taxon>Eukaryota</taxon>
        <taxon>Viridiplantae</taxon>
        <taxon>Streptophyta</taxon>
        <taxon>Embryophyta</taxon>
        <taxon>Tracheophyta</taxon>
        <taxon>Spermatophyta</taxon>
        <taxon>Magnoliopsida</taxon>
        <taxon>eudicotyledons</taxon>
        <taxon>Gunneridae</taxon>
        <taxon>Pentapetalae</taxon>
        <taxon>asterids</taxon>
        <taxon>campanulids</taxon>
        <taxon>Asterales</taxon>
        <taxon>Asteraceae</taxon>
        <taxon>Asteroideae</taxon>
        <taxon>Anthemideae</taxon>
        <taxon>Artemisiinae</taxon>
        <taxon>Artemisia</taxon>
    </lineage>
</organism>